<dbReference type="OrthoDB" id="9779930at2"/>
<evidence type="ECO:0000313" key="2">
    <source>
        <dbReference type="Proteomes" id="UP000243605"/>
    </source>
</evidence>
<gene>
    <name evidence="1" type="ORF">SAMN05192557_1933</name>
</gene>
<keyword evidence="2" id="KW-1185">Reference proteome</keyword>
<evidence type="ECO:0000313" key="1">
    <source>
        <dbReference type="EMBL" id="SEW17280.1"/>
    </source>
</evidence>
<organism evidence="1 2">
    <name type="scientific">Aliicoccus persicus</name>
    <dbReference type="NCBI Taxonomy" id="930138"/>
    <lineage>
        <taxon>Bacteria</taxon>
        <taxon>Bacillati</taxon>
        <taxon>Bacillota</taxon>
        <taxon>Bacilli</taxon>
        <taxon>Bacillales</taxon>
        <taxon>Staphylococcaceae</taxon>
        <taxon>Aliicoccus</taxon>
    </lineage>
</organism>
<name>A0A662Z8S7_9STAP</name>
<protein>
    <submittedName>
        <fullName evidence="1">Uncharacterized protein</fullName>
    </submittedName>
</protein>
<dbReference type="AlphaFoldDB" id="A0A662Z8S7"/>
<reference evidence="1 2" key="1">
    <citation type="submission" date="2016-10" db="EMBL/GenBank/DDBJ databases">
        <authorList>
            <person name="Varghese N."/>
            <person name="Submissions S."/>
        </authorList>
    </citation>
    <scope>NUCLEOTIDE SEQUENCE [LARGE SCALE GENOMIC DNA]</scope>
    <source>
        <strain evidence="1 2">IBRC-M10081</strain>
    </source>
</reference>
<dbReference type="Proteomes" id="UP000243605">
    <property type="component" value="Unassembled WGS sequence"/>
</dbReference>
<dbReference type="RefSeq" id="WP_091476400.1">
    <property type="nucleotide sequence ID" value="NZ_FOIT01000007.1"/>
</dbReference>
<accession>A0A662Z8S7</accession>
<dbReference type="EMBL" id="FOIT01000007">
    <property type="protein sequence ID" value="SEW17280.1"/>
    <property type="molecule type" value="Genomic_DNA"/>
</dbReference>
<proteinExistence type="predicted"/>
<sequence>MNNLTTDILQTLATKGDLNECNKVLYAINRAIDVLTPTKLRLTYIFYYYLSDNIEDLNTYFNLNLSINTRWKNKDLRDSMAHYGLGKILRNDTDLEDVYGGITNKLLGISWDELFIEIDNEIMLFASELNTVINDKNIKHKYIARNRIE</sequence>